<dbReference type="Proteomes" id="UP000467700">
    <property type="component" value="Unassembled WGS sequence"/>
</dbReference>
<feature type="region of interest" description="Disordered" evidence="1">
    <location>
        <begin position="284"/>
        <end position="303"/>
    </location>
</feature>
<evidence type="ECO:0000313" key="2">
    <source>
        <dbReference type="EMBL" id="CAA7268664.1"/>
    </source>
</evidence>
<protein>
    <submittedName>
        <fullName evidence="2">Uncharacterized protein</fullName>
    </submittedName>
</protein>
<feature type="compositionally biased region" description="Low complexity" evidence="1">
    <location>
        <begin position="119"/>
        <end position="141"/>
    </location>
</feature>
<gene>
    <name evidence="2" type="ORF">AAE3_LOCUS10759</name>
</gene>
<proteinExistence type="predicted"/>
<feature type="region of interest" description="Disordered" evidence="1">
    <location>
        <begin position="119"/>
        <end position="145"/>
    </location>
</feature>
<feature type="compositionally biased region" description="Low complexity" evidence="1">
    <location>
        <begin position="284"/>
        <end position="299"/>
    </location>
</feature>
<reference evidence="2 3" key="1">
    <citation type="submission" date="2020-01" db="EMBL/GenBank/DDBJ databases">
        <authorList>
            <person name="Gupta K D."/>
        </authorList>
    </citation>
    <scope>NUCLEOTIDE SEQUENCE [LARGE SCALE GENOMIC DNA]</scope>
</reference>
<keyword evidence="3" id="KW-1185">Reference proteome</keyword>
<dbReference type="EMBL" id="CACVBS010000068">
    <property type="protein sequence ID" value="CAA7268664.1"/>
    <property type="molecule type" value="Genomic_DNA"/>
</dbReference>
<accession>A0A8S0VZI0</accession>
<comment type="caution">
    <text evidence="2">The sequence shown here is derived from an EMBL/GenBank/DDBJ whole genome shotgun (WGS) entry which is preliminary data.</text>
</comment>
<sequence length="463" mass="50096">MKKHTSNMRFSSPGEGLETLISVRAGEHQPNTRPFAPPPVLRRVLLLTLLRPPCLVFPTMSTLLTRHACRALRAQAQAFLPARSRTIHATATLQKKKGKTIIDDLFEDDAFSPDALSAASTTTTSTTSPTSTASLTSNTPAGTTQKSTAFKRLKLPPTERARRFSAELAFVEPRIGRSPTVKTPHIRKRVWFGLLDLAQSEEELRRVVGLWPAYVAGRERERERGVYPEGLAGDFVRRCAELKCPNLALEVFGDWARYNLDLDLSAARWLVHSLAIPLVAPSTYSPSSTPSSPPQSSSQNLEQPQPLDNLLLALSLYPIYALPPVSSDLPTAAMAASACFAHGGDKAVRLAEELVPCIAGLVAQSSNSNSTVEEGKGSGVGKEKKEGKAKGKVQGVKVAKGKEGKAKEKDIERAMVEKWTKGALRRVSKEVEKRTGKGLDLGRLEGVVQIQSAKLAPGAEATL</sequence>
<evidence type="ECO:0000313" key="3">
    <source>
        <dbReference type="Proteomes" id="UP000467700"/>
    </source>
</evidence>
<dbReference type="AlphaFoldDB" id="A0A8S0VZI0"/>
<feature type="region of interest" description="Disordered" evidence="1">
    <location>
        <begin position="366"/>
        <end position="409"/>
    </location>
</feature>
<evidence type="ECO:0000256" key="1">
    <source>
        <dbReference type="SAM" id="MobiDB-lite"/>
    </source>
</evidence>
<feature type="compositionally biased region" description="Basic and acidic residues" evidence="1">
    <location>
        <begin position="373"/>
        <end position="389"/>
    </location>
</feature>
<dbReference type="OrthoDB" id="565731at2759"/>
<organism evidence="2 3">
    <name type="scientific">Cyclocybe aegerita</name>
    <name type="common">Black poplar mushroom</name>
    <name type="synonym">Agrocybe aegerita</name>
    <dbReference type="NCBI Taxonomy" id="1973307"/>
    <lineage>
        <taxon>Eukaryota</taxon>
        <taxon>Fungi</taxon>
        <taxon>Dikarya</taxon>
        <taxon>Basidiomycota</taxon>
        <taxon>Agaricomycotina</taxon>
        <taxon>Agaricomycetes</taxon>
        <taxon>Agaricomycetidae</taxon>
        <taxon>Agaricales</taxon>
        <taxon>Agaricineae</taxon>
        <taxon>Bolbitiaceae</taxon>
        <taxon>Cyclocybe</taxon>
    </lineage>
</organism>
<name>A0A8S0VZI0_CYCAE</name>
<feature type="compositionally biased region" description="Basic and acidic residues" evidence="1">
    <location>
        <begin position="400"/>
        <end position="409"/>
    </location>
</feature>